<keyword evidence="5" id="KW-0233">DNA recombination</keyword>
<evidence type="ECO:0000256" key="1">
    <source>
        <dbReference type="ARBA" id="ARBA00022723"/>
    </source>
</evidence>
<dbReference type="Pfam" id="PF21175">
    <property type="entry name" value="RecR_C"/>
    <property type="match status" value="1"/>
</dbReference>
<dbReference type="InterPro" id="IPR000093">
    <property type="entry name" value="DNA_Rcmb_RecR"/>
</dbReference>
<dbReference type="Gene3D" id="1.10.8.420">
    <property type="entry name" value="RecR Domain 1"/>
    <property type="match status" value="1"/>
</dbReference>
<proteinExistence type="inferred from homology"/>
<evidence type="ECO:0000256" key="3">
    <source>
        <dbReference type="ARBA" id="ARBA00022771"/>
    </source>
</evidence>
<dbReference type="InterPro" id="IPR034137">
    <property type="entry name" value="TOPRIM_RecR"/>
</dbReference>
<protein>
    <submittedName>
        <fullName evidence="8">Unannotated protein</fullName>
    </submittedName>
</protein>
<dbReference type="HAMAP" id="MF_00017">
    <property type="entry name" value="RecR"/>
    <property type="match status" value="1"/>
</dbReference>
<gene>
    <name evidence="8" type="ORF">UFOPK2958_00947</name>
</gene>
<evidence type="ECO:0000313" key="8">
    <source>
        <dbReference type="EMBL" id="CAB4787948.1"/>
    </source>
</evidence>
<dbReference type="InterPro" id="IPR006171">
    <property type="entry name" value="TOPRIM_dom"/>
</dbReference>
<dbReference type="GO" id="GO:0003677">
    <property type="term" value="F:DNA binding"/>
    <property type="evidence" value="ECO:0007669"/>
    <property type="project" value="InterPro"/>
</dbReference>
<dbReference type="AlphaFoldDB" id="A0A6J6WYI2"/>
<dbReference type="Pfam" id="PF21176">
    <property type="entry name" value="RecR_HhH"/>
    <property type="match status" value="1"/>
</dbReference>
<evidence type="ECO:0000256" key="6">
    <source>
        <dbReference type="ARBA" id="ARBA00023204"/>
    </source>
</evidence>
<dbReference type="GO" id="GO:0006310">
    <property type="term" value="P:DNA recombination"/>
    <property type="evidence" value="ECO:0007669"/>
    <property type="project" value="UniProtKB-KW"/>
</dbReference>
<organism evidence="8">
    <name type="scientific">freshwater metagenome</name>
    <dbReference type="NCBI Taxonomy" id="449393"/>
    <lineage>
        <taxon>unclassified sequences</taxon>
        <taxon>metagenomes</taxon>
        <taxon>ecological metagenomes</taxon>
    </lineage>
</organism>
<dbReference type="GO" id="GO:0006281">
    <property type="term" value="P:DNA repair"/>
    <property type="evidence" value="ECO:0007669"/>
    <property type="project" value="UniProtKB-KW"/>
</dbReference>
<dbReference type="PANTHER" id="PTHR30446">
    <property type="entry name" value="RECOMBINATION PROTEIN RECR"/>
    <property type="match status" value="1"/>
</dbReference>
<dbReference type="Gene3D" id="3.40.1360.10">
    <property type="match status" value="1"/>
</dbReference>
<dbReference type="Gene3D" id="6.10.250.240">
    <property type="match status" value="1"/>
</dbReference>
<dbReference type="GO" id="GO:0008270">
    <property type="term" value="F:zinc ion binding"/>
    <property type="evidence" value="ECO:0007669"/>
    <property type="project" value="UniProtKB-KW"/>
</dbReference>
<dbReference type="PROSITE" id="PS50880">
    <property type="entry name" value="TOPRIM"/>
    <property type="match status" value="1"/>
</dbReference>
<dbReference type="PANTHER" id="PTHR30446:SF0">
    <property type="entry name" value="RECOMBINATION PROTEIN RECR"/>
    <property type="match status" value="1"/>
</dbReference>
<evidence type="ECO:0000259" key="7">
    <source>
        <dbReference type="PROSITE" id="PS50880"/>
    </source>
</evidence>
<sequence length="205" mass="22518">MSYPPSLQSVIDELGRFPGVGPKSAQRIAFWLMRQPDEDARRLVESILSMKSSLSLCPQCCNISENNGVCSLCSDSRRDGSILCVVEEPRDVLAIERSNAFRGRYHVLHGLINPLEGVTPDRLKVRELLQRLHDDTIQEVILSLSPTVEGDATTLYLSKQLADTGLRVTQVATGLPVGGDMEFADDQTIGRALEGRRVLSQGLAN</sequence>
<dbReference type="EMBL" id="CAFAAB010000107">
    <property type="protein sequence ID" value="CAB4787948.1"/>
    <property type="molecule type" value="Genomic_DNA"/>
</dbReference>
<evidence type="ECO:0000256" key="5">
    <source>
        <dbReference type="ARBA" id="ARBA00023172"/>
    </source>
</evidence>
<dbReference type="SUPFAM" id="SSF111304">
    <property type="entry name" value="Recombination protein RecR"/>
    <property type="match status" value="1"/>
</dbReference>
<dbReference type="Pfam" id="PF13662">
    <property type="entry name" value="Toprim_4"/>
    <property type="match status" value="1"/>
</dbReference>
<evidence type="ECO:0000256" key="4">
    <source>
        <dbReference type="ARBA" id="ARBA00022833"/>
    </source>
</evidence>
<dbReference type="InterPro" id="IPR023627">
    <property type="entry name" value="Rcmb_RecR"/>
</dbReference>
<dbReference type="NCBIfam" id="TIGR00615">
    <property type="entry name" value="recR"/>
    <property type="match status" value="1"/>
</dbReference>
<name>A0A6J6WYI2_9ZZZZ</name>
<keyword evidence="6" id="KW-0234">DNA repair</keyword>
<evidence type="ECO:0000256" key="2">
    <source>
        <dbReference type="ARBA" id="ARBA00022763"/>
    </source>
</evidence>
<reference evidence="8" key="1">
    <citation type="submission" date="2020-05" db="EMBL/GenBank/DDBJ databases">
        <authorList>
            <person name="Chiriac C."/>
            <person name="Salcher M."/>
            <person name="Ghai R."/>
            <person name="Kavagutti S V."/>
        </authorList>
    </citation>
    <scope>NUCLEOTIDE SEQUENCE</scope>
</reference>
<dbReference type="CDD" id="cd01025">
    <property type="entry name" value="TOPRIM_recR"/>
    <property type="match status" value="1"/>
</dbReference>
<keyword evidence="2" id="KW-0227">DNA damage</keyword>
<feature type="domain" description="Toprim" evidence="7">
    <location>
        <begin position="81"/>
        <end position="176"/>
    </location>
</feature>
<accession>A0A6J6WYI2</accession>
<keyword evidence="1" id="KW-0479">Metal-binding</keyword>
<keyword evidence="3" id="KW-0863">Zinc-finger</keyword>
<keyword evidence="4" id="KW-0862">Zinc</keyword>
<dbReference type="SMART" id="SM00493">
    <property type="entry name" value="TOPRIM"/>
    <property type="match status" value="1"/>
</dbReference>